<dbReference type="GO" id="GO:0003677">
    <property type="term" value="F:DNA binding"/>
    <property type="evidence" value="ECO:0007669"/>
    <property type="project" value="InterPro"/>
</dbReference>
<proteinExistence type="predicted"/>
<organism evidence="5 6">
    <name type="scientific">Colletotrichum noveboracense</name>
    <dbReference type="NCBI Taxonomy" id="2664923"/>
    <lineage>
        <taxon>Eukaryota</taxon>
        <taxon>Fungi</taxon>
        <taxon>Dikarya</taxon>
        <taxon>Ascomycota</taxon>
        <taxon>Pezizomycotina</taxon>
        <taxon>Sordariomycetes</taxon>
        <taxon>Hypocreomycetidae</taxon>
        <taxon>Glomerellales</taxon>
        <taxon>Glomerellaceae</taxon>
        <taxon>Colletotrichum</taxon>
        <taxon>Colletotrichum gloeosporioides species complex</taxon>
    </lineage>
</organism>
<accession>A0A9W4WF18</accession>
<sequence length="702" mass="79532">MSASSAATDPTVAGTRRYRSKAQRPCDLCRARKALCNIPDPLQPCQLCKRIGRECTFVGNPGRRPKGRQAVSPASVSGPQSQSPTENVMTLSPGLIHVKYDKYLYQTNEHAAQFADHLADNPAEDQYAVSEFIWPSNSPLNWILGNDPLAQNLEFRDSTAAFLQPQENNAITSDEGVLQPATHAALKSPDMDYVHERSSLDERPNHSTTFIGHSNESDPFLVNHFPHNDQDEIDFFRVTYRKVTGDKSQPLHFLQSQTGTAAESQRVLDECLPKVDERERLETIVDKDTGTSLVRLYFRFVFQALPILSRSRILPDVDNFVAEAPTGLLAGIYMLALPFTPWDETLCMNNAYTKPSVDALWQISYICLQREMHFPRLSTVQIFLLLLNQASFDSVSVENPSAWSMAASLLGMAQSLGLNADPKDWNLPPWEIRLRKRLWWSVYVEHTWRSVTHGRSSMIRHDDWDVSPLTVDDFDTDPATPALPGRSQSPDYIIHLCSLTRIADGTCRLFFTLRAISQRPTLETLISQARGPRQQLLDWLDHLPESLQLHPATEPSTEHSIESHAPLYVTYYTVHILIFRALLRPIISTDIDPNILPASSTSILQASRSLVQTITKFICGLDVRHQSAFWPAYTRHCLSYPGLFCYMLSLQQSEPHMLSFDQALLDTWRKALRTRVQSWTFLRFAIVKVDAIYWKGLREPAS</sequence>
<dbReference type="CDD" id="cd00067">
    <property type="entry name" value="GAL4"/>
    <property type="match status" value="1"/>
</dbReference>
<dbReference type="InterPro" id="IPR007219">
    <property type="entry name" value="XnlR_reg_dom"/>
</dbReference>
<evidence type="ECO:0000259" key="4">
    <source>
        <dbReference type="PROSITE" id="PS50048"/>
    </source>
</evidence>
<dbReference type="GO" id="GO:0006351">
    <property type="term" value="P:DNA-templated transcription"/>
    <property type="evidence" value="ECO:0007669"/>
    <property type="project" value="InterPro"/>
</dbReference>
<dbReference type="AlphaFoldDB" id="A0A9W4WF18"/>
<dbReference type="PROSITE" id="PS00463">
    <property type="entry name" value="ZN2_CY6_FUNGAL_1"/>
    <property type="match status" value="1"/>
</dbReference>
<evidence type="ECO:0000256" key="1">
    <source>
        <dbReference type="ARBA" id="ARBA00022723"/>
    </source>
</evidence>
<comment type="caution">
    <text evidence="5">The sequence shown here is derived from an EMBL/GenBank/DDBJ whole genome shotgun (WGS) entry which is preliminary data.</text>
</comment>
<evidence type="ECO:0000313" key="5">
    <source>
        <dbReference type="EMBL" id="CAI0642406.1"/>
    </source>
</evidence>
<dbReference type="GO" id="GO:0001080">
    <property type="term" value="P:nitrogen catabolite activation of transcription from RNA polymerase II promoter"/>
    <property type="evidence" value="ECO:0007669"/>
    <property type="project" value="TreeGrafter"/>
</dbReference>
<dbReference type="EMBL" id="CAMGZC010000054">
    <property type="protein sequence ID" value="CAI0642406.1"/>
    <property type="molecule type" value="Genomic_DNA"/>
</dbReference>
<gene>
    <name evidence="5" type="ORF">CGXH109_LOCUS14440</name>
</gene>
<dbReference type="SMART" id="SM00906">
    <property type="entry name" value="Fungal_trans"/>
    <property type="match status" value="1"/>
</dbReference>
<protein>
    <recommendedName>
        <fullName evidence="4">Zn(2)-C6 fungal-type domain-containing protein</fullName>
    </recommendedName>
</protein>
<dbReference type="PANTHER" id="PTHR31668:SF10">
    <property type="entry name" value="ZN(II)2CYS6 TRANSCRIPTION FACTOR (EUROFUNG)"/>
    <property type="match status" value="1"/>
</dbReference>
<keyword evidence="2" id="KW-0539">Nucleus</keyword>
<keyword evidence="6" id="KW-1185">Reference proteome</keyword>
<dbReference type="Gene3D" id="4.10.240.10">
    <property type="entry name" value="Zn(2)-C6 fungal-type DNA-binding domain"/>
    <property type="match status" value="1"/>
</dbReference>
<feature type="region of interest" description="Disordered" evidence="3">
    <location>
        <begin position="59"/>
        <end position="87"/>
    </location>
</feature>
<evidence type="ECO:0000256" key="3">
    <source>
        <dbReference type="SAM" id="MobiDB-lite"/>
    </source>
</evidence>
<dbReference type="Pfam" id="PF04082">
    <property type="entry name" value="Fungal_trans"/>
    <property type="match status" value="1"/>
</dbReference>
<dbReference type="Proteomes" id="UP001152533">
    <property type="component" value="Unassembled WGS sequence"/>
</dbReference>
<dbReference type="InterPro" id="IPR001138">
    <property type="entry name" value="Zn2Cys6_DnaBD"/>
</dbReference>
<evidence type="ECO:0000256" key="2">
    <source>
        <dbReference type="ARBA" id="ARBA00023242"/>
    </source>
</evidence>
<dbReference type="GO" id="GO:0008270">
    <property type="term" value="F:zinc ion binding"/>
    <property type="evidence" value="ECO:0007669"/>
    <property type="project" value="InterPro"/>
</dbReference>
<dbReference type="InterPro" id="IPR050797">
    <property type="entry name" value="Carb_Metab_Trans_Reg"/>
</dbReference>
<dbReference type="InterPro" id="IPR036864">
    <property type="entry name" value="Zn2-C6_fun-type_DNA-bd_sf"/>
</dbReference>
<dbReference type="CDD" id="cd12148">
    <property type="entry name" value="fungal_TF_MHR"/>
    <property type="match status" value="1"/>
</dbReference>
<dbReference type="GO" id="GO:0005634">
    <property type="term" value="C:nucleus"/>
    <property type="evidence" value="ECO:0007669"/>
    <property type="project" value="TreeGrafter"/>
</dbReference>
<dbReference type="PANTHER" id="PTHR31668">
    <property type="entry name" value="GLUCOSE TRANSPORT TRANSCRIPTION REGULATOR RGT1-RELATED-RELATED"/>
    <property type="match status" value="1"/>
</dbReference>
<evidence type="ECO:0000313" key="6">
    <source>
        <dbReference type="Proteomes" id="UP001152533"/>
    </source>
</evidence>
<name>A0A9W4WF18_9PEZI</name>
<reference evidence="5" key="1">
    <citation type="submission" date="2022-08" db="EMBL/GenBank/DDBJ databases">
        <authorList>
            <person name="Giroux E."/>
            <person name="Giroux E."/>
        </authorList>
    </citation>
    <scope>NUCLEOTIDE SEQUENCE</scope>
    <source>
        <strain evidence="5">H1091258</strain>
    </source>
</reference>
<feature type="compositionally biased region" description="Polar residues" evidence="3">
    <location>
        <begin position="72"/>
        <end position="87"/>
    </location>
</feature>
<dbReference type="SMART" id="SM00066">
    <property type="entry name" value="GAL4"/>
    <property type="match status" value="1"/>
</dbReference>
<dbReference type="GO" id="GO:0000981">
    <property type="term" value="F:DNA-binding transcription factor activity, RNA polymerase II-specific"/>
    <property type="evidence" value="ECO:0007669"/>
    <property type="project" value="InterPro"/>
</dbReference>
<dbReference type="SUPFAM" id="SSF57701">
    <property type="entry name" value="Zn2/Cys6 DNA-binding domain"/>
    <property type="match status" value="1"/>
</dbReference>
<dbReference type="PROSITE" id="PS50048">
    <property type="entry name" value="ZN2_CY6_FUNGAL_2"/>
    <property type="match status" value="1"/>
</dbReference>
<feature type="domain" description="Zn(2)-C6 fungal-type" evidence="4">
    <location>
        <begin position="25"/>
        <end position="57"/>
    </location>
</feature>
<keyword evidence="1" id="KW-0479">Metal-binding</keyword>